<dbReference type="AlphaFoldDB" id="A0A8C9XCP8"/>
<protein>
    <recommendedName>
        <fullName evidence="1">Immunoglobulin V-set domain-containing protein</fullName>
    </recommendedName>
</protein>
<dbReference type="Gene3D" id="2.60.40.10">
    <property type="entry name" value="Immunoglobulins"/>
    <property type="match status" value="1"/>
</dbReference>
<organism evidence="2 3">
    <name type="scientific">Sander lucioperca</name>
    <name type="common">Pike-perch</name>
    <name type="synonym">Perca lucioperca</name>
    <dbReference type="NCBI Taxonomy" id="283035"/>
    <lineage>
        <taxon>Eukaryota</taxon>
        <taxon>Metazoa</taxon>
        <taxon>Chordata</taxon>
        <taxon>Craniata</taxon>
        <taxon>Vertebrata</taxon>
        <taxon>Euteleostomi</taxon>
        <taxon>Actinopterygii</taxon>
        <taxon>Neopterygii</taxon>
        <taxon>Teleostei</taxon>
        <taxon>Neoteleostei</taxon>
        <taxon>Acanthomorphata</taxon>
        <taxon>Eupercaria</taxon>
        <taxon>Perciformes</taxon>
        <taxon>Percoidei</taxon>
        <taxon>Percidae</taxon>
        <taxon>Luciopercinae</taxon>
        <taxon>Sander</taxon>
    </lineage>
</organism>
<sequence length="82" mass="10007">VRRLYHIYIYIYIYIWKAYFKSDRLSVKEKCSLVIKNVTEEDAGRYFCQQYNKAEQKQDITEWLLRHCDMAGSCEFCGSWFN</sequence>
<dbReference type="InterPro" id="IPR013106">
    <property type="entry name" value="Ig_V-set"/>
</dbReference>
<dbReference type="GeneTree" id="ENSGT01150000287581"/>
<reference evidence="2" key="2">
    <citation type="submission" date="2025-09" db="UniProtKB">
        <authorList>
            <consortium name="Ensembl"/>
        </authorList>
    </citation>
    <scope>IDENTIFICATION</scope>
</reference>
<evidence type="ECO:0000259" key="1">
    <source>
        <dbReference type="Pfam" id="PF07686"/>
    </source>
</evidence>
<keyword evidence="3" id="KW-1185">Reference proteome</keyword>
<evidence type="ECO:0000313" key="3">
    <source>
        <dbReference type="Proteomes" id="UP000694568"/>
    </source>
</evidence>
<accession>A0A8C9XCP8</accession>
<dbReference type="Pfam" id="PF07686">
    <property type="entry name" value="V-set"/>
    <property type="match status" value="1"/>
</dbReference>
<dbReference type="Ensembl" id="ENSSLUT00000009454.1">
    <property type="protein sequence ID" value="ENSSLUP00000009160.1"/>
    <property type="gene ID" value="ENSSLUG00000004322.1"/>
</dbReference>
<feature type="domain" description="Immunoglobulin V-set" evidence="1">
    <location>
        <begin position="9"/>
        <end position="62"/>
    </location>
</feature>
<dbReference type="SUPFAM" id="SSF48726">
    <property type="entry name" value="Immunoglobulin"/>
    <property type="match status" value="1"/>
</dbReference>
<evidence type="ECO:0000313" key="2">
    <source>
        <dbReference type="Ensembl" id="ENSSLUP00000009160.1"/>
    </source>
</evidence>
<dbReference type="InterPro" id="IPR036179">
    <property type="entry name" value="Ig-like_dom_sf"/>
</dbReference>
<reference evidence="2" key="1">
    <citation type="submission" date="2025-08" db="UniProtKB">
        <authorList>
            <consortium name="Ensembl"/>
        </authorList>
    </citation>
    <scope>IDENTIFICATION</scope>
</reference>
<proteinExistence type="predicted"/>
<dbReference type="Proteomes" id="UP000694568">
    <property type="component" value="Unplaced"/>
</dbReference>
<name>A0A8C9XCP8_SANLU</name>
<dbReference type="InterPro" id="IPR013783">
    <property type="entry name" value="Ig-like_fold"/>
</dbReference>